<reference evidence="8 9" key="1">
    <citation type="submission" date="2020-06" db="EMBL/GenBank/DDBJ databases">
        <authorList>
            <person name="Kim S.-J."/>
            <person name="Park S.-J."/>
        </authorList>
    </citation>
    <scope>NUCLEOTIDE SEQUENCE [LARGE SCALE GENOMIC DNA]</scope>
    <source>
        <strain evidence="8 9">SW-151</strain>
    </source>
</reference>
<dbReference type="CDD" id="cd12797">
    <property type="entry name" value="M23_peptidase"/>
    <property type="match status" value="1"/>
</dbReference>
<dbReference type="PANTHER" id="PTHR21666:SF288">
    <property type="entry name" value="CELL DIVISION PROTEIN YTFB"/>
    <property type="match status" value="1"/>
</dbReference>
<dbReference type="Gene3D" id="2.70.70.10">
    <property type="entry name" value="Glucose Permease (Domain IIA)"/>
    <property type="match status" value="1"/>
</dbReference>
<dbReference type="PANTHER" id="PTHR21666">
    <property type="entry name" value="PEPTIDASE-RELATED"/>
    <property type="match status" value="1"/>
</dbReference>
<evidence type="ECO:0000256" key="2">
    <source>
        <dbReference type="ARBA" id="ARBA00022670"/>
    </source>
</evidence>
<evidence type="ECO:0000256" key="4">
    <source>
        <dbReference type="ARBA" id="ARBA00022801"/>
    </source>
</evidence>
<dbReference type="InterPro" id="IPR016047">
    <property type="entry name" value="M23ase_b-sheet_dom"/>
</dbReference>
<comment type="caution">
    <text evidence="8">The sequence shown here is derived from an EMBL/GenBank/DDBJ whole genome shotgun (WGS) entry which is preliminary data.</text>
</comment>
<evidence type="ECO:0000256" key="5">
    <source>
        <dbReference type="ARBA" id="ARBA00022833"/>
    </source>
</evidence>
<dbReference type="Proteomes" id="UP000652427">
    <property type="component" value="Unassembled WGS sequence"/>
</dbReference>
<keyword evidence="4" id="KW-0378">Hydrolase</keyword>
<keyword evidence="2" id="KW-0645">Protease</keyword>
<evidence type="ECO:0000259" key="7">
    <source>
        <dbReference type="Pfam" id="PF01551"/>
    </source>
</evidence>
<feature type="domain" description="M23ase beta-sheet core" evidence="7">
    <location>
        <begin position="86"/>
        <end position="180"/>
    </location>
</feature>
<evidence type="ECO:0000256" key="1">
    <source>
        <dbReference type="ARBA" id="ARBA00001947"/>
    </source>
</evidence>
<dbReference type="InterPro" id="IPR011055">
    <property type="entry name" value="Dup_hybrid_motif"/>
</dbReference>
<evidence type="ECO:0000313" key="9">
    <source>
        <dbReference type="Proteomes" id="UP000652427"/>
    </source>
</evidence>
<keyword evidence="5" id="KW-0862">Zinc</keyword>
<keyword evidence="3" id="KW-0479">Metal-binding</keyword>
<evidence type="ECO:0000313" key="8">
    <source>
        <dbReference type="EMBL" id="NVD29231.1"/>
    </source>
</evidence>
<evidence type="ECO:0000256" key="6">
    <source>
        <dbReference type="ARBA" id="ARBA00023049"/>
    </source>
</evidence>
<sequence>MIFSTAATADAGADASIPVDVLKSQAAESALGEADPAFKMIFNNWAGQGKQEQVKLTIPSRKPVKDFTLTSAYGLRSDPFKGRRASHKGLDMAGPIGTPIYATADGIVGRAQWLGGYGKYIEINHGNGIQTRYGHMSRLNVDANARVKSGDLIGFMGSTGRSTGSHLHYEVRIAGEAVNPIPFMQSNDFLVAQKLNSGVALGGPAE</sequence>
<protein>
    <submittedName>
        <fullName evidence="8">M23 family metallopeptidase</fullName>
    </submittedName>
</protein>
<dbReference type="SUPFAM" id="SSF51261">
    <property type="entry name" value="Duplicated hybrid motif"/>
    <property type="match status" value="1"/>
</dbReference>
<keyword evidence="9" id="KW-1185">Reference proteome</keyword>
<name>A0ABX2N6T7_9SPHN</name>
<evidence type="ECO:0000256" key="3">
    <source>
        <dbReference type="ARBA" id="ARBA00022723"/>
    </source>
</evidence>
<gene>
    <name evidence="8" type="ORF">HUO14_15130</name>
</gene>
<dbReference type="InterPro" id="IPR050570">
    <property type="entry name" value="Cell_wall_metabolism_enzyme"/>
</dbReference>
<comment type="cofactor">
    <cofactor evidence="1">
        <name>Zn(2+)</name>
        <dbReference type="ChEBI" id="CHEBI:29105"/>
    </cofactor>
</comment>
<dbReference type="RefSeq" id="WP_176280680.1">
    <property type="nucleotide sequence ID" value="NZ_JABWMH010000005.1"/>
</dbReference>
<keyword evidence="6" id="KW-0482">Metalloprotease</keyword>
<proteinExistence type="predicted"/>
<dbReference type="EMBL" id="JABWMH010000005">
    <property type="protein sequence ID" value="NVD29231.1"/>
    <property type="molecule type" value="Genomic_DNA"/>
</dbReference>
<accession>A0ABX2N6T7</accession>
<dbReference type="Pfam" id="PF01551">
    <property type="entry name" value="Peptidase_M23"/>
    <property type="match status" value="1"/>
</dbReference>
<organism evidence="8 9">
    <name type="scientific">Parasphingorhabdus flavimaris</name>
    <dbReference type="NCBI Taxonomy" id="266812"/>
    <lineage>
        <taxon>Bacteria</taxon>
        <taxon>Pseudomonadati</taxon>
        <taxon>Pseudomonadota</taxon>
        <taxon>Alphaproteobacteria</taxon>
        <taxon>Sphingomonadales</taxon>
        <taxon>Sphingomonadaceae</taxon>
        <taxon>Parasphingorhabdus</taxon>
    </lineage>
</organism>